<name>A0A0J8GRZ9_9ALTE</name>
<comment type="caution">
    <text evidence="2">The sequence shown here is derived from an EMBL/GenBank/DDBJ whole genome shotgun (WGS) entry which is preliminary data.</text>
</comment>
<feature type="signal peptide" evidence="1">
    <location>
        <begin position="1"/>
        <end position="23"/>
    </location>
</feature>
<proteinExistence type="predicted"/>
<protein>
    <recommendedName>
        <fullName evidence="4">Glycoside-hydrolase family GH114 TIM-barrel domain-containing protein</fullName>
    </recommendedName>
</protein>
<feature type="chain" id="PRO_5005298920" description="Glycoside-hydrolase family GH114 TIM-barrel domain-containing protein" evidence="1">
    <location>
        <begin position="24"/>
        <end position="406"/>
    </location>
</feature>
<dbReference type="AlphaFoldDB" id="A0A0J8GRZ9"/>
<dbReference type="EMBL" id="LAZL01000010">
    <property type="protein sequence ID" value="KMT65575.1"/>
    <property type="molecule type" value="Genomic_DNA"/>
</dbReference>
<organism evidence="2 3">
    <name type="scientific">Catenovulum maritimum</name>
    <dbReference type="NCBI Taxonomy" id="1513271"/>
    <lineage>
        <taxon>Bacteria</taxon>
        <taxon>Pseudomonadati</taxon>
        <taxon>Pseudomonadota</taxon>
        <taxon>Gammaproteobacteria</taxon>
        <taxon>Alteromonadales</taxon>
        <taxon>Alteromonadaceae</taxon>
        <taxon>Catenovulum</taxon>
    </lineage>
</organism>
<sequence>MKIKYLTIALLISLASASITACAVTAETQEGDQSSFVERIKNKSYPAVFQAWNPLDMPETFKTDSLANRLKTAAKHSLLWEEPVSQLGFNTPLVLGLVWDDKYAGMATQFTQDTLFQAKQNRKTLLDHNPDMVLLMEIRWRDAPGSYFPEDCEYWARNPDGTRVMGWDGGPEPYYIINYENENFQQRVAQQARAAVDSGIYDGVMLDWSGHLEIIKKIKHSIGQDGLILVNIHDEIDKVAKYKDYINGAFMECGPETDRLCTWEKMQQALAMYETEFQSPQINALELWTADRNQEQAMRAITTMGITHSDGYVLYADRNPLPTPDHLHNWYSFWDADLGKPVAKGFKRSDGAYQREFEKGVAVYNPPFNKPVKVVFDKNYLAVSTQVPRPDFDIPRGDGEIFLQQD</sequence>
<dbReference type="PROSITE" id="PS51257">
    <property type="entry name" value="PROKAR_LIPOPROTEIN"/>
    <property type="match status" value="1"/>
</dbReference>
<reference evidence="2 3" key="1">
    <citation type="submission" date="2015-04" db="EMBL/GenBank/DDBJ databases">
        <title>Draft Genome Sequence of the Novel Agar-Digesting Marine Bacterium Q1.</title>
        <authorList>
            <person name="Li Y."/>
            <person name="Li D."/>
            <person name="Chen G."/>
            <person name="Du Z."/>
        </authorList>
    </citation>
    <scope>NUCLEOTIDE SEQUENCE [LARGE SCALE GENOMIC DNA]</scope>
    <source>
        <strain evidence="2 3">Q1</strain>
    </source>
</reference>
<evidence type="ECO:0000313" key="3">
    <source>
        <dbReference type="Proteomes" id="UP000037600"/>
    </source>
</evidence>
<gene>
    <name evidence="2" type="ORF">XM47_07680</name>
</gene>
<keyword evidence="3" id="KW-1185">Reference proteome</keyword>
<dbReference type="RefSeq" id="WP_048691347.1">
    <property type="nucleotide sequence ID" value="NZ_KQ130487.1"/>
</dbReference>
<accession>A0A0J8GRZ9</accession>
<keyword evidence="1" id="KW-0732">Signal</keyword>
<dbReference type="OrthoDB" id="1113833at2"/>
<dbReference type="Proteomes" id="UP000037600">
    <property type="component" value="Unassembled WGS sequence"/>
</dbReference>
<evidence type="ECO:0000256" key="1">
    <source>
        <dbReference type="SAM" id="SignalP"/>
    </source>
</evidence>
<evidence type="ECO:0008006" key="4">
    <source>
        <dbReference type="Google" id="ProtNLM"/>
    </source>
</evidence>
<evidence type="ECO:0000313" key="2">
    <source>
        <dbReference type="EMBL" id="KMT65575.1"/>
    </source>
</evidence>